<dbReference type="SMART" id="SM00592">
    <property type="entry name" value="BRK"/>
    <property type="match status" value="1"/>
</dbReference>
<dbReference type="GO" id="GO:0006351">
    <property type="term" value="P:DNA-templated transcription"/>
    <property type="evidence" value="ECO:0007669"/>
    <property type="project" value="InterPro"/>
</dbReference>
<keyword evidence="5" id="KW-0805">Transcription regulation</keyword>
<feature type="compositionally biased region" description="Basic and acidic residues" evidence="9">
    <location>
        <begin position="753"/>
        <end position="778"/>
    </location>
</feature>
<dbReference type="CDD" id="cd15552">
    <property type="entry name" value="PHD_PHF3_like"/>
    <property type="match status" value="1"/>
</dbReference>
<feature type="region of interest" description="Disordered" evidence="9">
    <location>
        <begin position="451"/>
        <end position="485"/>
    </location>
</feature>
<evidence type="ECO:0000256" key="7">
    <source>
        <dbReference type="ARBA" id="ARBA00023242"/>
    </source>
</evidence>
<dbReference type="Pfam" id="PF07744">
    <property type="entry name" value="SPOC"/>
    <property type="match status" value="1"/>
</dbReference>
<dbReference type="InterPro" id="IPR011011">
    <property type="entry name" value="Znf_FYVE_PHD"/>
</dbReference>
<dbReference type="EMBL" id="VSWD01000011">
    <property type="protein sequence ID" value="KAK3088115.1"/>
    <property type="molecule type" value="Genomic_DNA"/>
</dbReference>
<feature type="compositionally biased region" description="Basic and acidic residues" evidence="9">
    <location>
        <begin position="460"/>
        <end position="477"/>
    </location>
</feature>
<dbReference type="SUPFAM" id="SSF46942">
    <property type="entry name" value="Elongation factor TFIIS domain 2"/>
    <property type="match status" value="1"/>
</dbReference>
<dbReference type="InterPro" id="IPR036575">
    <property type="entry name" value="TFIIS_cen_dom_sf"/>
</dbReference>
<sequence length="1859" mass="204061">MIYFTDDEDEDDSDYEAPDEKYCICQQPYGKRFMICCDKCEQWFHGSCVGVSRSRGKEMEKNNEEYICPVCLGTEKMPGDKKPDGDTKQSEQNSEEKVIHKREDTAKKKERPSSGEVKFTKLQEEKRESQKHAHGSKHREDGSHPKKHLSGSSKVPDKGHSSHKHKDVRRDELHKPLKKSSNESGKHKVKDMAAQRCVVPGCNKFAKRESVYCSTDHIHKHAKDSLKYIHKQELEFGRKSADVRRVTVIEKKSGKVLSGPNAPLETILKTWLEHHPTFEVIKPRPRTTSSSKNKEKDAEQKSPREKTTTVTTILVKKEDLKEKKEPVITEKKEEKREDKRDGPDIVRLNVRKSLRDALINRAESASDMMVSDNEIRTIALTCRGGIGLFRKVLNGQIKPYNLVRMSPEELASKELAKWREHEAKHQLEMIVEVEKEHMKEREHIVKKTHKGEIDLDEDMSTLKDKGVEKPKEKKPDDVDSQSDLIASEPTKSLVFDTTDQHKMHLFDLNCKICTGKMAPPAEETTPTKKVKVVSHTEDKEKKKSEKPEAKKTEEEQTKAEEVVKEVLKAIKKAKAEAPKADSTVTVRSPDSALQSGLEKPKFTPSSPMLWKGFIQMQDVAKFVTTAYRVSGAADKADLPDTIHVCGRIAPEQIWDYLAKMKMVATKDIVILRFLPGGDEEKTSYINLYSYLNSRARCGVVGNKGKHIKDFYILPLASHSKIPSVLEPFDGPGLEENRPHMLLAIIVKQKHKRTSDSDRHDNKKSKVEFVKSKSSHKDGSSYTPPSSIKGKTKSHNTPKLKSILKKESPRSSKPTSSASTPSSSSTLSTPGEVTPGVLPSSQGSKDPIVQVYGEGGTLSEDSMDVPTASTSAEDIPYDPEDDSQLPYKQARPVEVNKPASTQSKVPQMVPPPDPLPNVNAGAKVPQMVPPPNPMPSTSGAKVPQMVPPLSVTSVPQMVPPLATASKTTELPSVTAKTTEVIQVDELIGKIAKSANPADATAITVAAITELKTLQEKRKFLLDLTSCVEQQKKLIEEKKSAMLTARTLVSAIYAISAASKALIPLAKAAKAESKTMQSPDVSSSNTNSSASVTSNSETSVSMVTSSVTSVTQSVTTSSSMSGVVVTDSITPHMSPQKSQSDSSIKPALSNSFSGVKEVKGTKSVSFASEVITNTISRDVRNKPGEEECFEDPCDVDLRPKYVDPTMMNVISKAEDPVYSQEYLSEKKDIPTSAPVSHGTSSTTNTSPVPPTVPTQLQQQSVDPGKMPEALKSLFSVIPGSNYSHLSNIKDSKSEEKVEMESYQLSKSGNSGDGVSTKPTQSSQFNVKLLDFDYGDSDSDEDSAKQSSKKEDMEEEESTVLPYETEVKKFEEEQNQLEKEMGENISNDSETIPLQPPLPQDDISGDELPPLPAEPPPPLPEHDPEEEEDEAQKKKKKKKPPPEIVLQPTNPVGKAILEATFMKLTASHLPLPPPPLPPMPMAQGTMPPTSMSVTVVPPSAMPNVPPVMGVAPPPVGVAPPLSVGAPPVVPPGPVPLLATPNMPPMAMPGAPLVSDMMAQTPSGMPGVNTVTGAQGPVNTPKILIDSLPPVQEYVNPFRKRKRPIPKPQMEQGSIPSLFEIEVAPTKPLDENAMNDVDPADSTTGWVEDEALTLPLEDQDFRRDQDFRNEDVDERKWRRQKFPPPWAQDVDHRVGSSDSSSTMSVSSQGNHLGDNQFYGEEQEVPIGREGNSTHGKIGKGRAGKILTIQIKEVKTSLRVTKQNRIEKTDERNEDDSQDLAEESSAPVPPRPHNIAEELPLPKPPPGVVSSAPNSSTNSPVTSMNSTSLPPGVDPPMGRPPGQHPPRPPLPRNQPAPPGVDDWS</sequence>
<dbReference type="Proteomes" id="UP001186944">
    <property type="component" value="Unassembled WGS sequence"/>
</dbReference>
<evidence type="ECO:0000256" key="2">
    <source>
        <dbReference type="ARBA" id="ARBA00022723"/>
    </source>
</evidence>
<feature type="region of interest" description="Disordered" evidence="9">
    <location>
        <begin position="748"/>
        <end position="913"/>
    </location>
</feature>
<feature type="domain" description="PHD-type" evidence="10">
    <location>
        <begin position="20"/>
        <end position="74"/>
    </location>
</feature>
<dbReference type="PANTHER" id="PTHR11477">
    <property type="entry name" value="TRANSCRIPTION FACTOR S-II ZINC FINGER DOMAIN-CONTAINING PROTEIN"/>
    <property type="match status" value="1"/>
</dbReference>
<dbReference type="PROSITE" id="PS51321">
    <property type="entry name" value="TFIIS_CENTRAL"/>
    <property type="match status" value="1"/>
</dbReference>
<dbReference type="GO" id="GO:0005634">
    <property type="term" value="C:nucleus"/>
    <property type="evidence" value="ECO:0007669"/>
    <property type="project" value="UniProtKB-SubCell"/>
</dbReference>
<feature type="compositionally biased region" description="Basic and acidic residues" evidence="9">
    <location>
        <begin position="1661"/>
        <end position="1672"/>
    </location>
</feature>
<dbReference type="Gene3D" id="3.40.5.120">
    <property type="match status" value="1"/>
</dbReference>
<evidence type="ECO:0000259" key="11">
    <source>
        <dbReference type="PROSITE" id="PS51321"/>
    </source>
</evidence>
<dbReference type="PROSITE" id="PS01359">
    <property type="entry name" value="ZF_PHD_1"/>
    <property type="match status" value="1"/>
</dbReference>
<dbReference type="InterPro" id="IPR019787">
    <property type="entry name" value="Znf_PHD-finger"/>
</dbReference>
<feature type="compositionally biased region" description="Low complexity" evidence="9">
    <location>
        <begin position="1079"/>
        <end position="1096"/>
    </location>
</feature>
<feature type="compositionally biased region" description="Basic and acidic residues" evidence="9">
    <location>
        <begin position="168"/>
        <end position="192"/>
    </location>
</feature>
<evidence type="ECO:0000256" key="3">
    <source>
        <dbReference type="ARBA" id="ARBA00022771"/>
    </source>
</evidence>
<feature type="compositionally biased region" description="Low complexity" evidence="9">
    <location>
        <begin position="810"/>
        <end position="829"/>
    </location>
</feature>
<keyword evidence="7" id="KW-0539">Nucleus</keyword>
<feature type="compositionally biased region" description="Basic and acidic residues" evidence="9">
    <location>
        <begin position="1339"/>
        <end position="1349"/>
    </location>
</feature>
<dbReference type="InterPro" id="IPR013083">
    <property type="entry name" value="Znf_RING/FYVE/PHD"/>
</dbReference>
<reference evidence="12" key="1">
    <citation type="submission" date="2019-08" db="EMBL/GenBank/DDBJ databases">
        <title>The improved chromosome-level genome for the pearl oyster Pinctada fucata martensii using PacBio sequencing and Hi-C.</title>
        <authorList>
            <person name="Zheng Z."/>
        </authorList>
    </citation>
    <scope>NUCLEOTIDE SEQUENCE</scope>
    <source>
        <strain evidence="12">ZZ-2019</strain>
        <tissue evidence="12">Adductor muscle</tissue>
    </source>
</reference>
<gene>
    <name evidence="12" type="ORF">FSP39_014910</name>
</gene>
<dbReference type="InterPro" id="IPR003618">
    <property type="entry name" value="TFIIS_cen_dom"/>
</dbReference>
<comment type="caution">
    <text evidence="12">The sequence shown here is derived from an EMBL/GenBank/DDBJ whole genome shotgun (WGS) entry which is preliminary data.</text>
</comment>
<feature type="compositionally biased region" description="Polar residues" evidence="9">
    <location>
        <begin position="1300"/>
        <end position="1323"/>
    </location>
</feature>
<feature type="compositionally biased region" description="Basic and acidic residues" evidence="9">
    <location>
        <begin position="1285"/>
        <end position="1297"/>
    </location>
</feature>
<dbReference type="CDD" id="cd21541">
    <property type="entry name" value="SPOC_PHF3-like"/>
    <property type="match status" value="1"/>
</dbReference>
<evidence type="ECO:0000256" key="9">
    <source>
        <dbReference type="SAM" id="MobiDB-lite"/>
    </source>
</evidence>
<dbReference type="Gene3D" id="3.30.40.10">
    <property type="entry name" value="Zinc/RING finger domain, C3HC4 (zinc finger)"/>
    <property type="match status" value="1"/>
</dbReference>
<dbReference type="InterPro" id="IPR037259">
    <property type="entry name" value="BRK_sf"/>
</dbReference>
<feature type="compositionally biased region" description="Polar residues" evidence="9">
    <location>
        <begin position="1806"/>
        <end position="1824"/>
    </location>
</feature>
<evidence type="ECO:0008006" key="14">
    <source>
        <dbReference type="Google" id="ProtNLM"/>
    </source>
</evidence>
<dbReference type="InterPro" id="IPR006576">
    <property type="entry name" value="BRK_domain"/>
</dbReference>
<proteinExistence type="predicted"/>
<feature type="compositionally biased region" description="Low complexity" evidence="9">
    <location>
        <begin position="1692"/>
        <end position="1703"/>
    </location>
</feature>
<feature type="domain" description="TFIIS central" evidence="11">
    <location>
        <begin position="320"/>
        <end position="438"/>
    </location>
</feature>
<feature type="region of interest" description="Disordered" evidence="9">
    <location>
        <begin position="1661"/>
        <end position="1859"/>
    </location>
</feature>
<feature type="compositionally biased region" description="Basic and acidic residues" evidence="9">
    <location>
        <begin position="1362"/>
        <end position="1379"/>
    </location>
</feature>
<dbReference type="SMART" id="SM00510">
    <property type="entry name" value="TFS2M"/>
    <property type="match status" value="1"/>
</dbReference>
<keyword evidence="2" id="KW-0479">Metal-binding</keyword>
<dbReference type="Gene3D" id="1.10.472.30">
    <property type="entry name" value="Transcription elongation factor S-II, central domain"/>
    <property type="match status" value="1"/>
</dbReference>
<evidence type="ECO:0000256" key="1">
    <source>
        <dbReference type="ARBA" id="ARBA00004123"/>
    </source>
</evidence>
<evidence type="ECO:0000256" key="5">
    <source>
        <dbReference type="ARBA" id="ARBA00023015"/>
    </source>
</evidence>
<dbReference type="Pfam" id="PF07500">
    <property type="entry name" value="TFIIS_M"/>
    <property type="match status" value="1"/>
</dbReference>
<feature type="compositionally biased region" description="Basic and acidic residues" evidence="9">
    <location>
        <begin position="292"/>
        <end position="307"/>
    </location>
</feature>
<feature type="region of interest" description="Disordered" evidence="9">
    <location>
        <begin position="517"/>
        <end position="559"/>
    </location>
</feature>
<accession>A0AA88XMG3</accession>
<dbReference type="InterPro" id="IPR012921">
    <property type="entry name" value="SPOC_C"/>
</dbReference>
<keyword evidence="13" id="KW-1185">Reference proteome</keyword>
<feature type="region of interest" description="Disordered" evidence="9">
    <location>
        <begin position="1225"/>
        <end position="1261"/>
    </location>
</feature>
<dbReference type="InterPro" id="IPR001965">
    <property type="entry name" value="Znf_PHD"/>
</dbReference>
<dbReference type="Pfam" id="PF00628">
    <property type="entry name" value="PHD"/>
    <property type="match status" value="1"/>
</dbReference>
<feature type="compositionally biased region" description="Acidic residues" evidence="9">
    <location>
        <begin position="1767"/>
        <end position="1777"/>
    </location>
</feature>
<feature type="region of interest" description="Disordered" evidence="9">
    <location>
        <begin position="1072"/>
        <end position="1096"/>
    </location>
</feature>
<keyword evidence="3 8" id="KW-0863">Zinc-finger</keyword>
<dbReference type="InterPro" id="IPR019786">
    <property type="entry name" value="Zinc_finger_PHD-type_CS"/>
</dbReference>
<evidence type="ECO:0000313" key="12">
    <source>
        <dbReference type="EMBL" id="KAK3088115.1"/>
    </source>
</evidence>
<name>A0AA88XMG3_PINIB</name>
<evidence type="ECO:0000256" key="6">
    <source>
        <dbReference type="ARBA" id="ARBA00023163"/>
    </source>
</evidence>
<feature type="region of interest" description="Disordered" evidence="9">
    <location>
        <begin position="279"/>
        <end position="309"/>
    </location>
</feature>
<dbReference type="SUPFAM" id="SSF57903">
    <property type="entry name" value="FYVE/PHD zinc finger"/>
    <property type="match status" value="1"/>
</dbReference>
<feature type="region of interest" description="Disordered" evidence="9">
    <location>
        <begin position="78"/>
        <end position="192"/>
    </location>
</feature>
<evidence type="ECO:0000256" key="4">
    <source>
        <dbReference type="ARBA" id="ARBA00022833"/>
    </source>
</evidence>
<feature type="compositionally biased region" description="Pro residues" evidence="9">
    <location>
        <begin position="1406"/>
        <end position="1416"/>
    </location>
</feature>
<dbReference type="SMART" id="SM00249">
    <property type="entry name" value="PHD"/>
    <property type="match status" value="1"/>
</dbReference>
<feature type="region of interest" description="Disordered" evidence="9">
    <location>
        <begin position="1281"/>
        <end position="1447"/>
    </location>
</feature>
<feature type="compositionally biased region" description="Basic and acidic residues" evidence="9">
    <location>
        <begin position="78"/>
        <end position="131"/>
    </location>
</feature>
<dbReference type="PROSITE" id="PS50016">
    <property type="entry name" value="ZF_PHD_2"/>
    <property type="match status" value="1"/>
</dbReference>
<evidence type="ECO:0000259" key="10">
    <source>
        <dbReference type="PROSITE" id="PS50016"/>
    </source>
</evidence>
<dbReference type="SUPFAM" id="SSF160481">
    <property type="entry name" value="BRK domain-like"/>
    <property type="match status" value="1"/>
</dbReference>
<protein>
    <recommendedName>
        <fullName evidence="14">Death-inducer obliterator 1</fullName>
    </recommendedName>
</protein>
<dbReference type="PANTHER" id="PTHR11477:SF51">
    <property type="entry name" value="PROTEIN PARTNER OF SNF, ISOFORM B"/>
    <property type="match status" value="1"/>
</dbReference>
<evidence type="ECO:0000256" key="8">
    <source>
        <dbReference type="PROSITE-ProRule" id="PRU00146"/>
    </source>
</evidence>
<comment type="subcellular location">
    <subcellularLocation>
        <location evidence="1">Nucleus</location>
    </subcellularLocation>
</comment>
<organism evidence="12 13">
    <name type="scientific">Pinctada imbricata</name>
    <name type="common">Atlantic pearl-oyster</name>
    <name type="synonym">Pinctada martensii</name>
    <dbReference type="NCBI Taxonomy" id="66713"/>
    <lineage>
        <taxon>Eukaryota</taxon>
        <taxon>Metazoa</taxon>
        <taxon>Spiralia</taxon>
        <taxon>Lophotrochozoa</taxon>
        <taxon>Mollusca</taxon>
        <taxon>Bivalvia</taxon>
        <taxon>Autobranchia</taxon>
        <taxon>Pteriomorphia</taxon>
        <taxon>Pterioida</taxon>
        <taxon>Pterioidea</taxon>
        <taxon>Pteriidae</taxon>
        <taxon>Pinctada</taxon>
    </lineage>
</organism>
<evidence type="ECO:0000313" key="13">
    <source>
        <dbReference type="Proteomes" id="UP001186944"/>
    </source>
</evidence>
<keyword evidence="6" id="KW-0804">Transcription</keyword>
<keyword evidence="4" id="KW-0862">Zinc</keyword>
<feature type="compositionally biased region" description="Pro residues" evidence="9">
    <location>
        <begin position="1827"/>
        <end position="1853"/>
    </location>
</feature>
<feature type="compositionally biased region" description="Basic and acidic residues" evidence="9">
    <location>
        <begin position="534"/>
        <end position="559"/>
    </location>
</feature>
<dbReference type="Pfam" id="PF07533">
    <property type="entry name" value="BRK"/>
    <property type="match status" value="1"/>
</dbReference>
<dbReference type="GO" id="GO:0008270">
    <property type="term" value="F:zinc ion binding"/>
    <property type="evidence" value="ECO:0007669"/>
    <property type="project" value="UniProtKB-KW"/>
</dbReference>